<proteinExistence type="predicted"/>
<evidence type="ECO:0000313" key="6">
    <source>
        <dbReference type="Proteomes" id="UP000254649"/>
    </source>
</evidence>
<reference evidence="5 6" key="1">
    <citation type="submission" date="2018-06" db="EMBL/GenBank/DDBJ databases">
        <authorList>
            <consortium name="Pathogen Informatics"/>
            <person name="Doyle S."/>
        </authorList>
    </citation>
    <scope>NUCLEOTIDE SEQUENCE [LARGE SCALE GENOMIC DNA]</scope>
    <source>
        <strain evidence="5 6">NCTC10801</strain>
    </source>
</reference>
<feature type="transmembrane region" description="Helical" evidence="2">
    <location>
        <begin position="231"/>
        <end position="252"/>
    </location>
</feature>
<keyword evidence="2" id="KW-1133">Transmembrane helix</keyword>
<keyword evidence="6" id="KW-1185">Reference proteome</keyword>
<dbReference type="AlphaFoldDB" id="A0A380U3U7"/>
<evidence type="ECO:0000313" key="5">
    <source>
        <dbReference type="EMBL" id="SUT95132.1"/>
    </source>
</evidence>
<gene>
    <name evidence="5" type="ORF">NCTC10801_02396</name>
</gene>
<accession>A0A380U3U7</accession>
<dbReference type="InterPro" id="IPR010657">
    <property type="entry name" value="ImpA_N"/>
</dbReference>
<protein>
    <submittedName>
        <fullName evidence="5">Uncharacterized protein conserved in bacteria</fullName>
    </submittedName>
</protein>
<dbReference type="OrthoDB" id="5579595at2"/>
<evidence type="ECO:0000256" key="2">
    <source>
        <dbReference type="SAM" id="Phobius"/>
    </source>
</evidence>
<dbReference type="PANTHER" id="PTHR37024:SF5">
    <property type="entry name" value="IMPA N-TERMINAL DOMAIN-CONTAINING PROTEIN"/>
    <property type="match status" value="1"/>
</dbReference>
<dbReference type="EMBL" id="UFRQ01000003">
    <property type="protein sequence ID" value="SUT95132.1"/>
    <property type="molecule type" value="Genomic_DNA"/>
</dbReference>
<organism evidence="5 6">
    <name type="scientific">[Actinobacillus] rossii</name>
    <dbReference type="NCBI Taxonomy" id="123820"/>
    <lineage>
        <taxon>Bacteria</taxon>
        <taxon>Pseudomonadati</taxon>
        <taxon>Pseudomonadota</taxon>
        <taxon>Gammaproteobacteria</taxon>
        <taxon>Pasteurellales</taxon>
        <taxon>Pasteurellaceae</taxon>
    </lineage>
</organism>
<name>A0A380U3U7_9PAST</name>
<evidence type="ECO:0000256" key="1">
    <source>
        <dbReference type="SAM" id="Coils"/>
    </source>
</evidence>
<feature type="domain" description="ImpA N-terminal" evidence="3">
    <location>
        <begin position="3"/>
        <end position="104"/>
    </location>
</feature>
<evidence type="ECO:0000259" key="4">
    <source>
        <dbReference type="Pfam" id="PF12486"/>
    </source>
</evidence>
<evidence type="ECO:0000259" key="3">
    <source>
        <dbReference type="Pfam" id="PF06812"/>
    </source>
</evidence>
<dbReference type="PANTHER" id="PTHR37024">
    <property type="entry name" value="TYPE VI SECRETION SYSTEM DUF2094 AND IMPA-RELATED DOMAIN PROTEIN"/>
    <property type="match status" value="1"/>
</dbReference>
<keyword evidence="2" id="KW-0472">Membrane</keyword>
<feature type="coiled-coil region" evidence="1">
    <location>
        <begin position="310"/>
        <end position="366"/>
    </location>
</feature>
<sequence>MKLGKSPSELTEFMQIKEQINYLARPDKTTDWKKIKWLSEKLLLDNGTDLQTLVYLTVADYKTNPDFHQFTKNIELLSIALFSYWDDIWPQDVDARVNMLNWLNKQLSENVRASFSDKKDIKDCFSLANSLELILSTLKNKGEQTSNLLYLLDFINKEVAAINTKLDLDISRKSFSIISLSSEDQLSTEPRINTRVEAVKSVVPEAKDIEVLDVRKCEQEHTKAVKNKKSFWLNLLFFTMGVIVSLAGYYFITKAEDDKINKQLEALLDSPVELVKLIDNSISKQDETLKLKLQHKIENYIASGDVFIKKNTIKEKIVALQNDLLQAERKKQSITISQLKTAIYELEREIEQMNCLECELANYIKTPDNLVLQKNIEHRFLSLLFYYAKLESLKSDLESNGKQYDKPTSTSPNSQ</sequence>
<dbReference type="InterPro" id="IPR021069">
    <property type="entry name" value="ImpA_C"/>
</dbReference>
<dbReference type="Pfam" id="PF06812">
    <property type="entry name" value="ImpA_N"/>
    <property type="match status" value="1"/>
</dbReference>
<dbReference type="Proteomes" id="UP000254649">
    <property type="component" value="Unassembled WGS sequence"/>
</dbReference>
<feature type="domain" description="ImpA C-terminal" evidence="4">
    <location>
        <begin position="292"/>
        <end position="390"/>
    </location>
</feature>
<keyword evidence="2" id="KW-0812">Transmembrane</keyword>
<keyword evidence="1" id="KW-0175">Coiled coil</keyword>
<dbReference type="Pfam" id="PF12486">
    <property type="entry name" value="VasL"/>
    <property type="match status" value="1"/>
</dbReference>